<dbReference type="RefSeq" id="WP_016126090.1">
    <property type="nucleotide sequence ID" value="NZ_KB976270.1"/>
</dbReference>
<dbReference type="NCBIfam" id="TIGR03026">
    <property type="entry name" value="NDP-sugDHase"/>
    <property type="match status" value="1"/>
</dbReference>
<protein>
    <submittedName>
        <fullName evidence="5">Nucleotide sugar dehydrogenase</fullName>
    </submittedName>
</protein>
<keyword evidence="2" id="KW-0520">NAD</keyword>
<evidence type="ECO:0000256" key="2">
    <source>
        <dbReference type="ARBA" id="ARBA00023027"/>
    </source>
</evidence>
<gene>
    <name evidence="5" type="ORF">IKE_05881</name>
</gene>
<dbReference type="Proteomes" id="UP000014023">
    <property type="component" value="Unassembled WGS sequence"/>
</dbReference>
<dbReference type="SMART" id="SM00984">
    <property type="entry name" value="UDPG_MGDP_dh_C"/>
    <property type="match status" value="1"/>
</dbReference>
<dbReference type="SUPFAM" id="SSF48179">
    <property type="entry name" value="6-phosphogluconate dehydrogenase C-terminal domain-like"/>
    <property type="match status" value="1"/>
</dbReference>
<name>A0A9W5V622_BACCE</name>
<accession>A0A9W5V622</accession>
<dbReference type="EMBL" id="AHFL01000062">
    <property type="protein sequence ID" value="EOO61607.1"/>
    <property type="molecule type" value="Genomic_DNA"/>
</dbReference>
<dbReference type="InterPro" id="IPR036220">
    <property type="entry name" value="UDP-Glc/GDP-Man_DH_C_sf"/>
</dbReference>
<dbReference type="InterPro" id="IPR008927">
    <property type="entry name" value="6-PGluconate_DH-like_C_sf"/>
</dbReference>
<evidence type="ECO:0000313" key="6">
    <source>
        <dbReference type="Proteomes" id="UP000014023"/>
    </source>
</evidence>
<proteinExistence type="inferred from homology"/>
<dbReference type="PANTHER" id="PTHR43491">
    <property type="entry name" value="UDP-N-ACETYL-D-MANNOSAMINE DEHYDROGENASE"/>
    <property type="match status" value="1"/>
</dbReference>
<dbReference type="GO" id="GO:0051287">
    <property type="term" value="F:NAD binding"/>
    <property type="evidence" value="ECO:0007669"/>
    <property type="project" value="InterPro"/>
</dbReference>
<dbReference type="GO" id="GO:0016616">
    <property type="term" value="F:oxidoreductase activity, acting on the CH-OH group of donors, NAD or NADP as acceptor"/>
    <property type="evidence" value="ECO:0007669"/>
    <property type="project" value="InterPro"/>
</dbReference>
<dbReference type="Pfam" id="PF00984">
    <property type="entry name" value="UDPG_MGDP_dh"/>
    <property type="match status" value="1"/>
</dbReference>
<evidence type="ECO:0000256" key="1">
    <source>
        <dbReference type="ARBA" id="ARBA00023002"/>
    </source>
</evidence>
<dbReference type="InterPro" id="IPR014027">
    <property type="entry name" value="UDP-Glc/GDP-Man_DH_C"/>
</dbReference>
<sequence length="447" mass="49841">MSNFYKALYSKIENREAKIGVIGLGYVGLPLVVEFANAGYHVLGLDIDEKKVADLNKGISHIIDVKSRKVEDILKSGYFKASTKSEELGKVDIVVICVPTPLTSSYEPDLSYVNAAVSQVKTYIKPGTMIILESTTYPGTTEEVIGVSLAEGGFIVGEDYFLCYSPERVDPGNKYYTTKNTPKVLGGTTKNCKNMGRILYQSIVENVVVVSSPKVAEMSKLLENTFRSINIAFINEMSLLCDKIGVDIWETIDAASSKPFGFMKFNPGPGIGGHCIPLDPMYLSWKAKESNFFSRFIELAQEINQTMPQNVVNKISSALNLYEKPIKKSKILLLGMAYKEDIDDLRESPGLHIYELLKQNGATVEYIDPLVSYFYDKNGYKVSSTPLEYKNLNTYDCVVMITKHSNFDMDDVVQNSNLIVDTRNAFSKYNNEKIIKIGCPIHQITLA</sequence>
<keyword evidence="1" id="KW-0560">Oxidoreductase</keyword>
<dbReference type="SUPFAM" id="SSF51735">
    <property type="entry name" value="NAD(P)-binding Rossmann-fold domains"/>
    <property type="match status" value="1"/>
</dbReference>
<dbReference type="SUPFAM" id="SSF52413">
    <property type="entry name" value="UDP-glucose/GDP-mannose dehydrogenase C-terminal domain"/>
    <property type="match status" value="1"/>
</dbReference>
<dbReference type="GO" id="GO:0016628">
    <property type="term" value="F:oxidoreductase activity, acting on the CH-CH group of donors, NAD or NADP as acceptor"/>
    <property type="evidence" value="ECO:0007669"/>
    <property type="project" value="InterPro"/>
</dbReference>
<comment type="similarity">
    <text evidence="3">Belongs to the UDP-glucose/GDP-mannose dehydrogenase family.</text>
</comment>
<dbReference type="PIRSF" id="PIRSF500136">
    <property type="entry name" value="UDP_ManNAc_DH"/>
    <property type="match status" value="1"/>
</dbReference>
<dbReference type="Pfam" id="PF03720">
    <property type="entry name" value="UDPG_MGDP_dh_C"/>
    <property type="match status" value="1"/>
</dbReference>
<dbReference type="PIRSF" id="PIRSF000124">
    <property type="entry name" value="UDPglc_GDPman_dh"/>
    <property type="match status" value="1"/>
</dbReference>
<dbReference type="InterPro" id="IPR001732">
    <property type="entry name" value="UDP-Glc/GDP-Man_DH_N"/>
</dbReference>
<evidence type="ECO:0000256" key="3">
    <source>
        <dbReference type="PIRNR" id="PIRNR000124"/>
    </source>
</evidence>
<dbReference type="PANTHER" id="PTHR43491:SF1">
    <property type="entry name" value="UDP-N-ACETYL-D-MANNOSAMINE DEHYDROGENASE"/>
    <property type="match status" value="1"/>
</dbReference>
<evidence type="ECO:0000259" key="4">
    <source>
        <dbReference type="SMART" id="SM00984"/>
    </source>
</evidence>
<comment type="caution">
    <text evidence="5">The sequence shown here is derived from an EMBL/GenBank/DDBJ whole genome shotgun (WGS) entry which is preliminary data.</text>
</comment>
<evidence type="ECO:0000313" key="5">
    <source>
        <dbReference type="EMBL" id="EOO61607.1"/>
    </source>
</evidence>
<organism evidence="5 6">
    <name type="scientific">Bacillus cereus VD196</name>
    <dbReference type="NCBI Taxonomy" id="1053243"/>
    <lineage>
        <taxon>Bacteria</taxon>
        <taxon>Bacillati</taxon>
        <taxon>Bacillota</taxon>
        <taxon>Bacilli</taxon>
        <taxon>Bacillales</taxon>
        <taxon>Bacillaceae</taxon>
        <taxon>Bacillus</taxon>
        <taxon>Bacillus cereus group</taxon>
    </lineage>
</organism>
<dbReference type="Pfam" id="PF03721">
    <property type="entry name" value="UDPG_MGDP_dh_N"/>
    <property type="match status" value="1"/>
</dbReference>
<dbReference type="AlphaFoldDB" id="A0A9W5V622"/>
<dbReference type="InterPro" id="IPR014026">
    <property type="entry name" value="UDP-Glc/GDP-Man_DH_dimer"/>
</dbReference>
<dbReference type="GO" id="GO:0000271">
    <property type="term" value="P:polysaccharide biosynthetic process"/>
    <property type="evidence" value="ECO:0007669"/>
    <property type="project" value="InterPro"/>
</dbReference>
<feature type="domain" description="UDP-glucose/GDP-mannose dehydrogenase C-terminal" evidence="4">
    <location>
        <begin position="332"/>
        <end position="428"/>
    </location>
</feature>
<dbReference type="InterPro" id="IPR028359">
    <property type="entry name" value="UDP_ManNAc/GlcNAc_DH"/>
</dbReference>
<dbReference type="InterPro" id="IPR017476">
    <property type="entry name" value="UDP-Glc/GDP-Man"/>
</dbReference>
<reference evidence="5 6" key="1">
    <citation type="submission" date="2012-12" db="EMBL/GenBank/DDBJ databases">
        <title>The Genome Sequence of Bacillus cereus VD196.</title>
        <authorList>
            <consortium name="The Broad Institute Genome Sequencing Platform"/>
            <consortium name="The Broad Institute Genome Sequencing Center for Infectious Disease"/>
            <person name="Feldgarden M."/>
            <person name="Van der Auwera G.A."/>
            <person name="Mahillon J."/>
            <person name="Duprez V."/>
            <person name="Timmery S."/>
            <person name="Mattelet C."/>
            <person name="Dierick K."/>
            <person name="Sun M."/>
            <person name="Yu Z."/>
            <person name="Zhu L."/>
            <person name="Hu X."/>
            <person name="Shank E.B."/>
            <person name="Swiecicka I."/>
            <person name="Hansen B.M."/>
            <person name="Andrup L."/>
            <person name="Walker B."/>
            <person name="Young S.K."/>
            <person name="Zeng Q."/>
            <person name="Gargeya S."/>
            <person name="Fitzgerald M."/>
            <person name="Haas B."/>
            <person name="Abouelleil A."/>
            <person name="Alvarado L."/>
            <person name="Arachchi H.M."/>
            <person name="Berlin A.M."/>
            <person name="Chapman S.B."/>
            <person name="Dewar J."/>
            <person name="Goldberg J."/>
            <person name="Griggs A."/>
            <person name="Gujja S."/>
            <person name="Hansen M."/>
            <person name="Howarth C."/>
            <person name="Imamovic A."/>
            <person name="Larimer J."/>
            <person name="McCowan C."/>
            <person name="Murphy C."/>
            <person name="Neiman D."/>
            <person name="Pearson M."/>
            <person name="Priest M."/>
            <person name="Roberts A."/>
            <person name="Saif S."/>
            <person name="Shea T."/>
            <person name="Sisk P."/>
            <person name="Sykes S."/>
            <person name="Wortman J."/>
            <person name="Nusbaum C."/>
            <person name="Birren B."/>
        </authorList>
    </citation>
    <scope>NUCLEOTIDE SEQUENCE [LARGE SCALE GENOMIC DNA]</scope>
    <source>
        <strain evidence="5 6">VD196</strain>
    </source>
</reference>
<dbReference type="InterPro" id="IPR036291">
    <property type="entry name" value="NAD(P)-bd_dom_sf"/>
</dbReference>
<dbReference type="Gene3D" id="3.40.50.720">
    <property type="entry name" value="NAD(P)-binding Rossmann-like Domain"/>
    <property type="match status" value="2"/>
</dbReference>